<sequence>MRWLKWAAWAFLILLALLVLLPASILLTDTGNRWVWALAKDQVPGLAGELVDGNLSRGWHFKNLAFQGEGLSLRLDEISLAWAPSALLDDKLHIQAIDAKGLVVEVAPSEDAPSEAPAAASSQPLVLPLMLVLDELSLDGAKVALPGLALALERLGLSAQWDANGLSLNGPNVKGLALTLPAAAAEPAAAPSPAPSQPLVLPDVALPMPIKVKGMVLTDSRFEQGELQELLPLLSLSADARGSQVAIARLALRHGYGELSLSGQAQLSGDWPLGLRLDASLGSALLDGQLDGETLGLDLGGSLKTLNLVLNAKGPLAFDLKGSLKPLAEELPFNLALNWQDSGWPLVEPQYHLKAGSLSAEGSLQDYRLQLDTAASGPSLPLTTLAMAGQGDLKSLELKTLTLKPPSGELAVSGRLSWQEGVDWQGQLALTDVDPGLWVDSLAGNVSGTLQSRFHLQGQQWQLWAQPALSGTLAGFPLALAGKVQLDQALAGQLELVLDNGPNRLDAKGALGEQLALAGKVQVTDLGLYHKALRGGLNGDWQLAGPKAAPELKLSLAAQQLGYDDLDAKDLNLKAEAKLGPKPQGQLNLALASLTQGAALALNDIHLDAGGSEADHQLKLRFAGEPVAGALTLKGQLAGSDWQGQLADAEFDTPLNQWRLDQPVALAWQQGQGRLSAHCWRSGDAALCLDAAKASAKAGQGGLRIQGLELARLQPWLPEQFKWDAALSGQATFAWQGGQPHFNAHLATSPGTLSAGPNQASYQSLSLDANMKDALLTARLAFDSQQLGQLALDARVEDPQQQRRLAGDLRLKGLKLDWLAPLLPEVHSLSGEVNGEGQLAGSLNQPLFFGHLALAEGAVRTESDMVTVTELSTRLDVQGAKAALSGSAKLGAGQLTLSGNMDWSALPIRGQVQIKGDQLEAGYPGYGKVRVSPDLHLDLGEATRLEGEIAIPWARIEVKELPASAVSLSKDVVVITKDPELEEVPVSAPFAMRVKVSLGDDVRLKALGLKTKLKGELRVTQQPQRALRGNGEIRLVDGTYKAYGQNLVIRTGSILFSGALDSPNLNVEAVRNSASMSDSSIVVGVRVTGEAAAPKLEVFSEPDMPQSEQLSYLLRGKGLDSDSGQDGNLAQSMLLSAGVSQVGGVVTGVAESIGFSDVAIDTSGSGDGTQVNISGYLLPGLQLEYGVGVFNSVGEVRLRYELLPRLYLQAVNGLNQALDIFYKFEF</sequence>
<dbReference type="PANTHER" id="PTHR36985:SF1">
    <property type="entry name" value="TRANSLOCATION AND ASSEMBLY MODULE SUBUNIT TAMB"/>
    <property type="match status" value="1"/>
</dbReference>
<evidence type="ECO:0000313" key="7">
    <source>
        <dbReference type="Proteomes" id="UP000006755"/>
    </source>
</evidence>
<comment type="caution">
    <text evidence="6">The sequence shown here is derived from an EMBL/GenBank/DDBJ whole genome shotgun (WGS) entry which is preliminary data.</text>
</comment>
<dbReference type="OrthoDB" id="5555605at2"/>
<dbReference type="GO" id="GO:0005886">
    <property type="term" value="C:plasma membrane"/>
    <property type="evidence" value="ECO:0007669"/>
    <property type="project" value="InterPro"/>
</dbReference>
<keyword evidence="4" id="KW-0472">Membrane</keyword>
<name>K2JF52_9GAMM</name>
<gene>
    <name evidence="6" type="ORF">B3C1_15617</name>
</gene>
<dbReference type="eggNOG" id="COG2911">
    <property type="taxonomic scope" value="Bacteria"/>
</dbReference>
<organism evidence="6 7">
    <name type="scientific">Gallaecimonas xiamenensis 3-C-1</name>
    <dbReference type="NCBI Taxonomy" id="745411"/>
    <lineage>
        <taxon>Bacteria</taxon>
        <taxon>Pseudomonadati</taxon>
        <taxon>Pseudomonadota</taxon>
        <taxon>Gammaproteobacteria</taxon>
        <taxon>Enterobacterales</taxon>
        <taxon>Gallaecimonadaceae</taxon>
        <taxon>Gallaecimonas</taxon>
    </lineage>
</organism>
<keyword evidence="7" id="KW-1185">Reference proteome</keyword>
<evidence type="ECO:0000259" key="5">
    <source>
        <dbReference type="Pfam" id="PF04357"/>
    </source>
</evidence>
<dbReference type="GO" id="GO:0009306">
    <property type="term" value="P:protein secretion"/>
    <property type="evidence" value="ECO:0007669"/>
    <property type="project" value="InterPro"/>
</dbReference>
<evidence type="ECO:0000256" key="3">
    <source>
        <dbReference type="ARBA" id="ARBA00022989"/>
    </source>
</evidence>
<comment type="subcellular location">
    <subcellularLocation>
        <location evidence="1">Membrane</location>
        <topology evidence="1">Single-pass membrane protein</topology>
    </subcellularLocation>
</comment>
<keyword evidence="3" id="KW-1133">Transmembrane helix</keyword>
<evidence type="ECO:0000256" key="2">
    <source>
        <dbReference type="ARBA" id="ARBA00022692"/>
    </source>
</evidence>
<dbReference type="GO" id="GO:0097347">
    <property type="term" value="C:TAM protein secretion complex"/>
    <property type="evidence" value="ECO:0007669"/>
    <property type="project" value="TreeGrafter"/>
</dbReference>
<evidence type="ECO:0000256" key="4">
    <source>
        <dbReference type="ARBA" id="ARBA00023136"/>
    </source>
</evidence>
<dbReference type="InterPro" id="IPR007452">
    <property type="entry name" value="TamB_C"/>
</dbReference>
<dbReference type="Pfam" id="PF04357">
    <property type="entry name" value="TamB"/>
    <property type="match status" value="1"/>
</dbReference>
<protein>
    <recommendedName>
        <fullName evidence="5">Translocation and assembly module TamB C-terminal domain-containing protein</fullName>
    </recommendedName>
</protein>
<reference evidence="6 7" key="1">
    <citation type="journal article" date="2012" name="J. Bacteriol.">
        <title>Genome Sequence of Gallaecimonas xiamenensis Type Strain 3-C-1.</title>
        <authorList>
            <person name="Lai Q."/>
            <person name="Wang L."/>
            <person name="Wang W."/>
            <person name="Shao Z."/>
        </authorList>
    </citation>
    <scope>NUCLEOTIDE SEQUENCE [LARGE SCALE GENOMIC DNA]</scope>
    <source>
        <strain evidence="6 7">3-C-1</strain>
    </source>
</reference>
<dbReference type="STRING" id="745411.B3C1_15617"/>
<evidence type="ECO:0000256" key="1">
    <source>
        <dbReference type="ARBA" id="ARBA00004167"/>
    </source>
</evidence>
<keyword evidence="2" id="KW-0812">Transmembrane</keyword>
<accession>K2JF52</accession>
<dbReference type="RefSeq" id="WP_008486012.1">
    <property type="nucleotide sequence ID" value="NZ_AMRI01000025.1"/>
</dbReference>
<dbReference type="PATRIC" id="fig|745411.4.peg.3073"/>
<evidence type="ECO:0000313" key="6">
    <source>
        <dbReference type="EMBL" id="EKE69244.1"/>
    </source>
</evidence>
<dbReference type="EMBL" id="AMRI01000025">
    <property type="protein sequence ID" value="EKE69244.1"/>
    <property type="molecule type" value="Genomic_DNA"/>
</dbReference>
<dbReference type="Proteomes" id="UP000006755">
    <property type="component" value="Unassembled WGS sequence"/>
</dbReference>
<dbReference type="PANTHER" id="PTHR36985">
    <property type="entry name" value="TRANSLOCATION AND ASSEMBLY MODULE SUBUNIT TAMB"/>
    <property type="match status" value="1"/>
</dbReference>
<proteinExistence type="predicted"/>
<feature type="domain" description="Translocation and assembly module TamB C-terminal" evidence="5">
    <location>
        <begin position="889"/>
        <end position="1226"/>
    </location>
</feature>
<dbReference type="AlphaFoldDB" id="K2JF52"/>